<dbReference type="Pfam" id="PF04892">
    <property type="entry name" value="VanZ"/>
    <property type="match status" value="1"/>
</dbReference>
<proteinExistence type="predicted"/>
<feature type="domain" description="VanZ-like" evidence="2">
    <location>
        <begin position="39"/>
        <end position="121"/>
    </location>
</feature>
<name>A0A517MDY9_9BACT</name>
<feature type="transmembrane region" description="Helical" evidence="1">
    <location>
        <begin position="46"/>
        <end position="63"/>
    </location>
</feature>
<dbReference type="PANTHER" id="PTHR28008">
    <property type="entry name" value="DOMAIN PROTEIN, PUTATIVE (AFU_ORTHOLOGUE AFUA_3G10980)-RELATED"/>
    <property type="match status" value="1"/>
</dbReference>
<dbReference type="NCBIfam" id="NF037970">
    <property type="entry name" value="vanZ_1"/>
    <property type="match status" value="1"/>
</dbReference>
<dbReference type="PANTHER" id="PTHR28008:SF1">
    <property type="entry name" value="DOMAIN PROTEIN, PUTATIVE (AFU_ORTHOLOGUE AFUA_3G10980)-RELATED"/>
    <property type="match status" value="1"/>
</dbReference>
<feature type="transmembrane region" description="Helical" evidence="1">
    <location>
        <begin position="101"/>
        <end position="121"/>
    </location>
</feature>
<accession>A0A517MDY9</accession>
<gene>
    <name evidence="3" type="ORF">FF011L_18550</name>
</gene>
<organism evidence="3 4">
    <name type="scientific">Roseimaritima multifibrata</name>
    <dbReference type="NCBI Taxonomy" id="1930274"/>
    <lineage>
        <taxon>Bacteria</taxon>
        <taxon>Pseudomonadati</taxon>
        <taxon>Planctomycetota</taxon>
        <taxon>Planctomycetia</taxon>
        <taxon>Pirellulales</taxon>
        <taxon>Pirellulaceae</taxon>
        <taxon>Roseimaritima</taxon>
    </lineage>
</organism>
<protein>
    <submittedName>
        <fullName evidence="3">VanZ like family protein</fullName>
    </submittedName>
</protein>
<sequence length="170" mass="19082">MQFLVRMTVFGIRLAPILLVAYWIMLFTGTHLPRVPMPAIRNLDKVQHFVAFSGLAFLLAWSIPTRAGGVWKKAGIAFSVAVVYGIFDELTQPFFGRNRELADFFADCLGALFGVWSYLLLRRFLYRKISSPPLRDKKPETSAGPVLDYEAAINNVGELPGKPTMQRLSS</sequence>
<evidence type="ECO:0000256" key="1">
    <source>
        <dbReference type="SAM" id="Phobius"/>
    </source>
</evidence>
<keyword evidence="4" id="KW-1185">Reference proteome</keyword>
<evidence type="ECO:0000259" key="2">
    <source>
        <dbReference type="Pfam" id="PF04892"/>
    </source>
</evidence>
<keyword evidence="1" id="KW-0472">Membrane</keyword>
<dbReference type="KEGG" id="rml:FF011L_18550"/>
<evidence type="ECO:0000313" key="4">
    <source>
        <dbReference type="Proteomes" id="UP000320672"/>
    </source>
</evidence>
<feature type="transmembrane region" description="Helical" evidence="1">
    <location>
        <begin position="7"/>
        <end position="26"/>
    </location>
</feature>
<keyword evidence="1" id="KW-0812">Transmembrane</keyword>
<evidence type="ECO:0000313" key="3">
    <source>
        <dbReference type="EMBL" id="QDS93100.1"/>
    </source>
</evidence>
<dbReference type="EMBL" id="CP036262">
    <property type="protein sequence ID" value="QDS93100.1"/>
    <property type="molecule type" value="Genomic_DNA"/>
</dbReference>
<keyword evidence="1" id="KW-1133">Transmembrane helix</keyword>
<reference evidence="3 4" key="1">
    <citation type="submission" date="2019-02" db="EMBL/GenBank/DDBJ databases">
        <title>Deep-cultivation of Planctomycetes and their phenomic and genomic characterization uncovers novel biology.</title>
        <authorList>
            <person name="Wiegand S."/>
            <person name="Jogler M."/>
            <person name="Boedeker C."/>
            <person name="Pinto D."/>
            <person name="Vollmers J."/>
            <person name="Rivas-Marin E."/>
            <person name="Kohn T."/>
            <person name="Peeters S.H."/>
            <person name="Heuer A."/>
            <person name="Rast P."/>
            <person name="Oberbeckmann S."/>
            <person name="Bunk B."/>
            <person name="Jeske O."/>
            <person name="Meyerdierks A."/>
            <person name="Storesund J.E."/>
            <person name="Kallscheuer N."/>
            <person name="Luecker S."/>
            <person name="Lage O.M."/>
            <person name="Pohl T."/>
            <person name="Merkel B.J."/>
            <person name="Hornburger P."/>
            <person name="Mueller R.-W."/>
            <person name="Bruemmer F."/>
            <person name="Labrenz M."/>
            <person name="Spormann A.M."/>
            <person name="Op den Camp H."/>
            <person name="Overmann J."/>
            <person name="Amann R."/>
            <person name="Jetten M.S.M."/>
            <person name="Mascher T."/>
            <person name="Medema M.H."/>
            <person name="Devos D.P."/>
            <person name="Kaster A.-K."/>
            <person name="Ovreas L."/>
            <person name="Rohde M."/>
            <person name="Galperin M.Y."/>
            <person name="Jogler C."/>
        </authorList>
    </citation>
    <scope>NUCLEOTIDE SEQUENCE [LARGE SCALE GENOMIC DNA]</scope>
    <source>
        <strain evidence="3 4">FF011L</strain>
    </source>
</reference>
<dbReference type="Proteomes" id="UP000320672">
    <property type="component" value="Chromosome"/>
</dbReference>
<dbReference type="InterPro" id="IPR006976">
    <property type="entry name" value="VanZ-like"/>
</dbReference>
<feature type="transmembrane region" description="Helical" evidence="1">
    <location>
        <begin position="75"/>
        <end position="95"/>
    </location>
</feature>
<dbReference type="AlphaFoldDB" id="A0A517MDY9"/>